<dbReference type="PANTHER" id="PTHR31721">
    <property type="entry name" value="OS06G0710300 PROTEIN"/>
    <property type="match status" value="1"/>
</dbReference>
<dbReference type="Proteomes" id="UP000249354">
    <property type="component" value="Unassembled WGS sequence"/>
</dbReference>
<gene>
    <name evidence="2" type="ORF">DCF25_15250</name>
</gene>
<feature type="transmembrane region" description="Helical" evidence="1">
    <location>
        <begin position="143"/>
        <end position="164"/>
    </location>
</feature>
<reference evidence="3" key="1">
    <citation type="submission" date="2018-04" db="EMBL/GenBank/DDBJ databases">
        <authorList>
            <person name="Cornet L."/>
        </authorList>
    </citation>
    <scope>NUCLEOTIDE SEQUENCE [LARGE SCALE GENOMIC DNA]</scope>
</reference>
<dbReference type="PIRSF" id="PIRSF026509">
    <property type="entry name" value="UCP026509"/>
    <property type="match status" value="1"/>
</dbReference>
<reference evidence="2 3" key="2">
    <citation type="submission" date="2018-06" db="EMBL/GenBank/DDBJ databases">
        <title>Metagenomic assembly of (sub)arctic Cyanobacteria and their associated microbiome from non-axenic cultures.</title>
        <authorList>
            <person name="Baurain D."/>
        </authorList>
    </citation>
    <scope>NUCLEOTIDE SEQUENCE [LARGE SCALE GENOMIC DNA]</scope>
    <source>
        <strain evidence="2">ULC129bin1</strain>
    </source>
</reference>
<evidence type="ECO:0008006" key="4">
    <source>
        <dbReference type="Google" id="ProtNLM"/>
    </source>
</evidence>
<dbReference type="PANTHER" id="PTHR31721:SF4">
    <property type="entry name" value="OS06G0710300 PROTEIN"/>
    <property type="match status" value="1"/>
</dbReference>
<dbReference type="AlphaFoldDB" id="A0A2W4U4I6"/>
<feature type="transmembrane region" description="Helical" evidence="1">
    <location>
        <begin position="65"/>
        <end position="90"/>
    </location>
</feature>
<keyword evidence="1" id="KW-0812">Transmembrane</keyword>
<keyword evidence="1" id="KW-1133">Transmembrane helix</keyword>
<name>A0A2W4U4I6_9CYAN</name>
<evidence type="ECO:0000256" key="1">
    <source>
        <dbReference type="SAM" id="Phobius"/>
    </source>
</evidence>
<accession>A0A2W4U4I6</accession>
<dbReference type="InterPro" id="IPR005134">
    <property type="entry name" value="UPF0114"/>
</dbReference>
<feature type="transmembrane region" description="Helical" evidence="1">
    <location>
        <begin position="20"/>
        <end position="45"/>
    </location>
</feature>
<organism evidence="2 3">
    <name type="scientific">Leptolyngbya foveolarum</name>
    <dbReference type="NCBI Taxonomy" id="47253"/>
    <lineage>
        <taxon>Bacteria</taxon>
        <taxon>Bacillati</taxon>
        <taxon>Cyanobacteriota</taxon>
        <taxon>Cyanophyceae</taxon>
        <taxon>Leptolyngbyales</taxon>
        <taxon>Leptolyngbyaceae</taxon>
        <taxon>Leptolyngbya group</taxon>
        <taxon>Leptolyngbya</taxon>
    </lineage>
</organism>
<dbReference type="EMBL" id="QBMC01000113">
    <property type="protein sequence ID" value="PZO14107.1"/>
    <property type="molecule type" value="Genomic_DNA"/>
</dbReference>
<evidence type="ECO:0000313" key="2">
    <source>
        <dbReference type="EMBL" id="PZO14107.1"/>
    </source>
</evidence>
<proteinExistence type="predicted"/>
<comment type="caution">
    <text evidence="2">The sequence shown here is derived from an EMBL/GenBank/DDBJ whole genome shotgun (WGS) entry which is preliminary data.</text>
</comment>
<dbReference type="Pfam" id="PF03350">
    <property type="entry name" value="UPF0114"/>
    <property type="match status" value="1"/>
</dbReference>
<keyword evidence="1" id="KW-0472">Membrane</keyword>
<sequence length="188" mass="21681">MRQLRKIEHVFETIIWNFRLLVLFPVIFSLLSAVKFFMIGTWDIWAGLSIRFDPADPEGENTYQIVSYVIGGIDYYLIGIVLLIFAFGIYELFISRIDIRFEQEVSILQSESLDELKSKLVKVIVVALIVNLFKKMLELEISQASDFVYVALTIFLIAISNYLLQVHTQSPLKPIIDELRAGDDSRQI</sequence>
<evidence type="ECO:0000313" key="3">
    <source>
        <dbReference type="Proteomes" id="UP000249354"/>
    </source>
</evidence>
<protein>
    <recommendedName>
        <fullName evidence="4">YqhA family protein</fullName>
    </recommendedName>
</protein>